<comment type="caution">
    <text evidence="1">The sequence shown here is derived from an EMBL/GenBank/DDBJ whole genome shotgun (WGS) entry which is preliminary data.</text>
</comment>
<evidence type="ECO:0000313" key="2">
    <source>
        <dbReference type="Proteomes" id="UP001184150"/>
    </source>
</evidence>
<organism evidence="1 2">
    <name type="scientific">Novosphingobium capsulatum</name>
    <dbReference type="NCBI Taxonomy" id="13688"/>
    <lineage>
        <taxon>Bacteria</taxon>
        <taxon>Pseudomonadati</taxon>
        <taxon>Pseudomonadota</taxon>
        <taxon>Alphaproteobacteria</taxon>
        <taxon>Sphingomonadales</taxon>
        <taxon>Sphingomonadaceae</taxon>
        <taxon>Novosphingobium</taxon>
    </lineage>
</organism>
<name>A0ABU1MKC4_9SPHN</name>
<keyword evidence="2" id="KW-1185">Reference proteome</keyword>
<dbReference type="Proteomes" id="UP001184150">
    <property type="component" value="Unassembled WGS sequence"/>
</dbReference>
<protein>
    <submittedName>
        <fullName evidence="1">CRISPR system Cascade subunit CasA</fullName>
    </submittedName>
</protein>
<dbReference type="EMBL" id="JAVDRD010000003">
    <property type="protein sequence ID" value="MDR6510482.1"/>
    <property type="molecule type" value="Genomic_DNA"/>
</dbReference>
<dbReference type="RefSeq" id="WP_309804734.1">
    <property type="nucleotide sequence ID" value="NZ_JAVDRD010000003.1"/>
</dbReference>
<accession>A0ABU1MKC4</accession>
<reference evidence="1 2" key="1">
    <citation type="submission" date="2023-07" db="EMBL/GenBank/DDBJ databases">
        <title>Sorghum-associated microbial communities from plants grown in Nebraska, USA.</title>
        <authorList>
            <person name="Schachtman D."/>
        </authorList>
    </citation>
    <scope>NUCLEOTIDE SEQUENCE [LARGE SCALE GENOMIC DNA]</scope>
    <source>
        <strain evidence="1 2">DS1027</strain>
    </source>
</reference>
<proteinExistence type="predicted"/>
<gene>
    <name evidence="1" type="ORF">J2792_001348</name>
</gene>
<evidence type="ECO:0000313" key="1">
    <source>
        <dbReference type="EMBL" id="MDR6510482.1"/>
    </source>
</evidence>
<sequence>MIRWQGEDGALQADDLFGILAAMARGEIMSFPALRRHQQQAWHCFAVQVAAMALIAADRADLPTAAADWRTLLLGLTPEWPDGEAWALVEEDWQKPALLQPPLVSPAHRADYKKALATPDQLDMLVTSRNHDVKAARMLGGAQDDWLFALVTLQTMEGFLGAGNYGISRMNGGFASRMGLGLRPSGNLSAAFARDVHCLVQASGDPQTGAHWRHGPGLLWTIPWDGAASLAFTRLDTLYVDVCRRVRLQRDANGAITALAAGSKSARVAGVETGKSEDPWAPIRLRDNASLTASPATFGYRKFVELLDPAKVQRPLLARHAADDRPQGMVLVAQALVRGQGKTEGLHRREVPLSGTRENDVFETEYVDRMGQVAQGRAQEAGAVRQRLRLACFALVQGGPAQVRLDDKAAEAKLDPWIGHFDLAVDRVFFDAPFWAEFDGKPENHRLAWRETLRAIARDVFALAAAQAPRTDTRRVRALAVARNMLEATLAAYVKEARDAT</sequence>